<organism evidence="1 2">
    <name type="scientific">Colwellia marinimaniae</name>
    <dbReference type="NCBI Taxonomy" id="1513592"/>
    <lineage>
        <taxon>Bacteria</taxon>
        <taxon>Pseudomonadati</taxon>
        <taxon>Pseudomonadota</taxon>
        <taxon>Gammaproteobacteria</taxon>
        <taxon>Alteromonadales</taxon>
        <taxon>Colwelliaceae</taxon>
        <taxon>Colwellia</taxon>
    </lineage>
</organism>
<accession>A0ABQ0MYW7</accession>
<keyword evidence="2" id="KW-1185">Reference proteome</keyword>
<dbReference type="CDD" id="cd01427">
    <property type="entry name" value="HAD_like"/>
    <property type="match status" value="1"/>
</dbReference>
<dbReference type="Pfam" id="PF00702">
    <property type="entry name" value="Hydrolase"/>
    <property type="match status" value="1"/>
</dbReference>
<dbReference type="NCBIfam" id="NF011564">
    <property type="entry name" value="PRK14988.1"/>
    <property type="match status" value="1"/>
</dbReference>
<dbReference type="NCBIfam" id="TIGR01509">
    <property type="entry name" value="HAD-SF-IA-v3"/>
    <property type="match status" value="1"/>
</dbReference>
<name>A0ABQ0MYW7_9GAMM</name>
<dbReference type="PANTHER" id="PTHR43434:SF3">
    <property type="entry name" value="GMP_IMP NUCLEOTIDASE YRFG"/>
    <property type="match status" value="1"/>
</dbReference>
<dbReference type="Proteomes" id="UP000197068">
    <property type="component" value="Unassembled WGS sequence"/>
</dbReference>
<dbReference type="SFLD" id="SFLDS00003">
    <property type="entry name" value="Haloacid_Dehalogenase"/>
    <property type="match status" value="1"/>
</dbReference>
<dbReference type="Gene3D" id="3.40.50.1000">
    <property type="entry name" value="HAD superfamily/HAD-like"/>
    <property type="match status" value="1"/>
</dbReference>
<dbReference type="InterPro" id="IPR023214">
    <property type="entry name" value="HAD_sf"/>
</dbReference>
<sequence>MANINWSQISTVLIDMDGTILDLHFDNHFWLEHLPLRYSEKMSISIEAAKAKLKADYLAVVGTIEWYCLDYWSEQTQMPIKELKREIQHLIHLRSDARDFLLALRASGRDVVLVTNAHPEALSLKIERTQLDQYFDALYSTHEFGVSKESQLLWQRLQDKHGFDCDKTLFIDDSVEILKSAQQYGIKHLLAVANPDSKKAASIIKDFPSVTDFNVLAEQLR</sequence>
<reference evidence="1 2" key="1">
    <citation type="submission" date="2017-06" db="EMBL/GenBank/DDBJ databases">
        <title>Whole Genome Sequences of Colwellia marinimaniae MTCD1.</title>
        <authorList>
            <person name="Kusumoto H."/>
            <person name="Inoue M."/>
            <person name="Tanikawa K."/>
            <person name="Maeji H."/>
            <person name="Cameron J.H."/>
            <person name="Bartlett D.H."/>
        </authorList>
    </citation>
    <scope>NUCLEOTIDE SEQUENCE [LARGE SCALE GENOMIC DNA]</scope>
    <source>
        <strain evidence="1 2">MTCD1</strain>
    </source>
</reference>
<proteinExistence type="predicted"/>
<dbReference type="EMBL" id="BDQM01000037">
    <property type="protein sequence ID" value="GAW97545.1"/>
    <property type="molecule type" value="Genomic_DNA"/>
</dbReference>
<keyword evidence="1" id="KW-0378">Hydrolase</keyword>
<dbReference type="SFLD" id="SFLDG01129">
    <property type="entry name" value="C1.5:_HAD__Beta-PGM__Phosphata"/>
    <property type="match status" value="1"/>
</dbReference>
<dbReference type="SUPFAM" id="SSF56784">
    <property type="entry name" value="HAD-like"/>
    <property type="match status" value="1"/>
</dbReference>
<evidence type="ECO:0000313" key="1">
    <source>
        <dbReference type="EMBL" id="GAW97545.1"/>
    </source>
</evidence>
<protein>
    <submittedName>
        <fullName evidence="1">Hydrolase</fullName>
    </submittedName>
</protein>
<dbReference type="GO" id="GO:0016787">
    <property type="term" value="F:hydrolase activity"/>
    <property type="evidence" value="ECO:0007669"/>
    <property type="project" value="UniProtKB-KW"/>
</dbReference>
<dbReference type="PANTHER" id="PTHR43434">
    <property type="entry name" value="PHOSPHOGLYCOLATE PHOSPHATASE"/>
    <property type="match status" value="1"/>
</dbReference>
<dbReference type="InterPro" id="IPR006439">
    <property type="entry name" value="HAD-SF_hydro_IA"/>
</dbReference>
<gene>
    <name evidence="1" type="ORF">MTCD1_03173</name>
</gene>
<dbReference type="InterPro" id="IPR036412">
    <property type="entry name" value="HAD-like_sf"/>
</dbReference>
<comment type="caution">
    <text evidence="1">The sequence shown here is derived from an EMBL/GenBank/DDBJ whole genome shotgun (WGS) entry which is preliminary data.</text>
</comment>
<dbReference type="PRINTS" id="PR00413">
    <property type="entry name" value="HADHALOGNASE"/>
</dbReference>
<evidence type="ECO:0000313" key="2">
    <source>
        <dbReference type="Proteomes" id="UP000197068"/>
    </source>
</evidence>
<dbReference type="InterPro" id="IPR050155">
    <property type="entry name" value="HAD-like_hydrolase_sf"/>
</dbReference>
<dbReference type="RefSeq" id="WP_057179448.1">
    <property type="nucleotide sequence ID" value="NZ_BDQM01000037.1"/>
</dbReference>